<evidence type="ECO:0000256" key="7">
    <source>
        <dbReference type="SAM" id="MobiDB-lite"/>
    </source>
</evidence>
<keyword evidence="2" id="KW-0813">Transport</keyword>
<feature type="compositionally biased region" description="Low complexity" evidence="7">
    <location>
        <begin position="463"/>
        <end position="476"/>
    </location>
</feature>
<feature type="region of interest" description="Disordered" evidence="7">
    <location>
        <begin position="428"/>
        <end position="526"/>
    </location>
</feature>
<evidence type="ECO:0000256" key="3">
    <source>
        <dbReference type="ARBA" id="ARBA00022475"/>
    </source>
</evidence>
<feature type="transmembrane region" description="Helical" evidence="8">
    <location>
        <begin position="279"/>
        <end position="297"/>
    </location>
</feature>
<feature type="transmembrane region" description="Helical" evidence="8">
    <location>
        <begin position="39"/>
        <end position="61"/>
    </location>
</feature>
<keyword evidence="4 8" id="KW-0812">Transmembrane</keyword>
<keyword evidence="10" id="KW-1185">Reference proteome</keyword>
<evidence type="ECO:0000256" key="6">
    <source>
        <dbReference type="ARBA" id="ARBA00023136"/>
    </source>
</evidence>
<feature type="transmembrane region" description="Helical" evidence="8">
    <location>
        <begin position="215"/>
        <end position="236"/>
    </location>
</feature>
<evidence type="ECO:0000313" key="10">
    <source>
        <dbReference type="Proteomes" id="UP000606172"/>
    </source>
</evidence>
<dbReference type="PANTHER" id="PTHR43266:SF2">
    <property type="entry name" value="MAJOR FACILITATOR SUPERFAMILY (MFS) PROFILE DOMAIN-CONTAINING PROTEIN"/>
    <property type="match status" value="1"/>
</dbReference>
<dbReference type="CDD" id="cd06173">
    <property type="entry name" value="MFS_MefA_like"/>
    <property type="match status" value="1"/>
</dbReference>
<comment type="caution">
    <text evidence="9">The sequence shown here is derived from an EMBL/GenBank/DDBJ whole genome shotgun (WGS) entry which is preliminary data.</text>
</comment>
<protein>
    <submittedName>
        <fullName evidence="9">MFS transporter</fullName>
    </submittedName>
</protein>
<feature type="transmembrane region" description="Helical" evidence="8">
    <location>
        <begin position="248"/>
        <end position="267"/>
    </location>
</feature>
<keyword evidence="3" id="KW-1003">Cell membrane</keyword>
<dbReference type="AlphaFoldDB" id="A0A919RND6"/>
<reference evidence="9" key="1">
    <citation type="submission" date="2021-01" db="EMBL/GenBank/DDBJ databases">
        <title>Whole genome shotgun sequence of Sinosporangium siamense NBRC 109515.</title>
        <authorList>
            <person name="Komaki H."/>
            <person name="Tamura T."/>
        </authorList>
    </citation>
    <scope>NUCLEOTIDE SEQUENCE</scope>
    <source>
        <strain evidence="9">NBRC 109515</strain>
    </source>
</reference>
<feature type="transmembrane region" description="Helical" evidence="8">
    <location>
        <begin position="12"/>
        <end position="33"/>
    </location>
</feature>
<feature type="compositionally biased region" description="Low complexity" evidence="7">
    <location>
        <begin position="428"/>
        <end position="451"/>
    </location>
</feature>
<sequence length="526" mass="53750">MLKFGGIWLAELVSGVGSSITGFVLGVWVYQLTGSETQLALAMFCAFLPGMVVAPFAGAIADRFDRRTILIVSDTAAAVVTAVLGLLIYTGGLEVWHIYLGSAVGSAAGSFQLTAYQAMTPLLIPKRHLARANGLMQTAWGAQIAAPLAAGALLDGVGLVGVLALDLASFAVALIALLLIKLPAEVTRPGRKSDRSSFGSDLTFGFRYLRGRNGLLMLVVVFAGFNFLFAMAGGLVRPLILSFTSATALGVLMFFGGGGLFVGSLVMGAWGGPRRKMTGVYLFMLFGGAALILHAPWPSAFVLAVAAPAFLFTLPIVSGCVMTILQTKTAPTAQGRVLSAARLVGQSAMPLAYLTGGPLAEHVVNPLLQPGGVLAGTVGAVVGVGPGRGTALIFLVDGALLIGLGAVVYLLPRLRNLETDLPDALPDSLASDSLAPDGSASGGSAPDSPAPDVREGERLTALPEPAADARVVVAPPESAADTRVAVAPPDSAAGTRVSADLPGSAADISDSASDETRKRHADQPAS</sequence>
<dbReference type="EMBL" id="BOOW01000053">
    <property type="protein sequence ID" value="GII96970.1"/>
    <property type="molecule type" value="Genomic_DNA"/>
</dbReference>
<comment type="subcellular location">
    <subcellularLocation>
        <location evidence="1">Cell membrane</location>
        <topology evidence="1">Multi-pass membrane protein</topology>
    </subcellularLocation>
</comment>
<feature type="transmembrane region" description="Helical" evidence="8">
    <location>
        <begin position="392"/>
        <end position="411"/>
    </location>
</feature>
<evidence type="ECO:0000256" key="2">
    <source>
        <dbReference type="ARBA" id="ARBA00022448"/>
    </source>
</evidence>
<dbReference type="PANTHER" id="PTHR43266">
    <property type="entry name" value="MACROLIDE-EFFLUX PROTEIN"/>
    <property type="match status" value="1"/>
</dbReference>
<dbReference type="InterPro" id="IPR036259">
    <property type="entry name" value="MFS_trans_sf"/>
</dbReference>
<dbReference type="SUPFAM" id="SSF103473">
    <property type="entry name" value="MFS general substrate transporter"/>
    <property type="match status" value="1"/>
</dbReference>
<evidence type="ECO:0000256" key="1">
    <source>
        <dbReference type="ARBA" id="ARBA00004651"/>
    </source>
</evidence>
<evidence type="ECO:0000313" key="9">
    <source>
        <dbReference type="EMBL" id="GII96970.1"/>
    </source>
</evidence>
<dbReference type="GO" id="GO:0005886">
    <property type="term" value="C:plasma membrane"/>
    <property type="evidence" value="ECO:0007669"/>
    <property type="project" value="UniProtKB-SubCell"/>
</dbReference>
<evidence type="ECO:0000256" key="5">
    <source>
        <dbReference type="ARBA" id="ARBA00022989"/>
    </source>
</evidence>
<dbReference type="GO" id="GO:0022857">
    <property type="term" value="F:transmembrane transporter activity"/>
    <property type="evidence" value="ECO:0007669"/>
    <property type="project" value="InterPro"/>
</dbReference>
<dbReference type="Pfam" id="PF07690">
    <property type="entry name" value="MFS_1"/>
    <property type="match status" value="1"/>
</dbReference>
<feature type="transmembrane region" description="Helical" evidence="8">
    <location>
        <begin position="337"/>
        <end position="355"/>
    </location>
</feature>
<feature type="transmembrane region" description="Helical" evidence="8">
    <location>
        <begin position="68"/>
        <end position="89"/>
    </location>
</feature>
<dbReference type="InterPro" id="IPR011701">
    <property type="entry name" value="MFS"/>
</dbReference>
<accession>A0A919RND6</accession>
<organism evidence="9 10">
    <name type="scientific">Sinosporangium siamense</name>
    <dbReference type="NCBI Taxonomy" id="1367973"/>
    <lineage>
        <taxon>Bacteria</taxon>
        <taxon>Bacillati</taxon>
        <taxon>Actinomycetota</taxon>
        <taxon>Actinomycetes</taxon>
        <taxon>Streptosporangiales</taxon>
        <taxon>Streptosporangiaceae</taxon>
        <taxon>Sinosporangium</taxon>
    </lineage>
</organism>
<proteinExistence type="predicted"/>
<feature type="transmembrane region" description="Helical" evidence="8">
    <location>
        <begin position="303"/>
        <end position="325"/>
    </location>
</feature>
<gene>
    <name evidence="9" type="ORF">Ssi02_72010</name>
</gene>
<name>A0A919RND6_9ACTN</name>
<dbReference type="Proteomes" id="UP000606172">
    <property type="component" value="Unassembled WGS sequence"/>
</dbReference>
<keyword evidence="5 8" id="KW-1133">Transmembrane helix</keyword>
<keyword evidence="6 8" id="KW-0472">Membrane</keyword>
<feature type="transmembrane region" description="Helical" evidence="8">
    <location>
        <begin position="160"/>
        <end position="182"/>
    </location>
</feature>
<evidence type="ECO:0000256" key="8">
    <source>
        <dbReference type="SAM" id="Phobius"/>
    </source>
</evidence>
<dbReference type="Gene3D" id="1.20.1250.20">
    <property type="entry name" value="MFS general substrate transporter like domains"/>
    <property type="match status" value="1"/>
</dbReference>
<evidence type="ECO:0000256" key="4">
    <source>
        <dbReference type="ARBA" id="ARBA00022692"/>
    </source>
</evidence>